<reference evidence="4" key="1">
    <citation type="submission" date="2017-10" db="EMBL/GenBank/DDBJ databases">
        <authorList>
            <person name="Kravchenko I.K."/>
            <person name="Grouzdev D.S."/>
        </authorList>
    </citation>
    <scope>NUCLEOTIDE SEQUENCE [LARGE SCALE GENOMIC DNA]</scope>
    <source>
        <strain evidence="4">B2</strain>
    </source>
</reference>
<feature type="chain" id="PRO_5012473904" evidence="2">
    <location>
        <begin position="29"/>
        <end position="293"/>
    </location>
</feature>
<evidence type="ECO:0000313" key="4">
    <source>
        <dbReference type="Proteomes" id="UP000225379"/>
    </source>
</evidence>
<organism evidence="3 4">
    <name type="scientific">Azospirillum palustre</name>
    <dbReference type="NCBI Taxonomy" id="2044885"/>
    <lineage>
        <taxon>Bacteria</taxon>
        <taxon>Pseudomonadati</taxon>
        <taxon>Pseudomonadota</taxon>
        <taxon>Alphaproteobacteria</taxon>
        <taxon>Rhodospirillales</taxon>
        <taxon>Azospirillaceae</taxon>
        <taxon>Azospirillum</taxon>
    </lineage>
</organism>
<dbReference type="PANTHER" id="PTHR31284:SF10">
    <property type="entry name" value="ACID PHOSPHATASE-LIKE PROTEIN"/>
    <property type="match status" value="1"/>
</dbReference>
<accession>A0A2B8BEN7</accession>
<dbReference type="Gene3D" id="3.40.50.1000">
    <property type="entry name" value="HAD superfamily/HAD-like"/>
    <property type="match status" value="1"/>
</dbReference>
<dbReference type="GO" id="GO:0009279">
    <property type="term" value="C:cell outer membrane"/>
    <property type="evidence" value="ECO:0007669"/>
    <property type="project" value="InterPro"/>
</dbReference>
<dbReference type="InterPro" id="IPR036412">
    <property type="entry name" value="HAD-like_sf"/>
</dbReference>
<dbReference type="SUPFAM" id="SSF56784">
    <property type="entry name" value="HAD-like"/>
    <property type="match status" value="1"/>
</dbReference>
<evidence type="ECO:0000256" key="1">
    <source>
        <dbReference type="ARBA" id="ARBA00022729"/>
    </source>
</evidence>
<dbReference type="SFLD" id="SFLDG01125">
    <property type="entry name" value="C1.1:_Acid_Phosphatase_Like"/>
    <property type="match status" value="1"/>
</dbReference>
<dbReference type="PIRSF" id="PIRSF019271">
    <property type="entry name" value="Acid_Ptase_C"/>
    <property type="match status" value="1"/>
</dbReference>
<proteinExistence type="predicted"/>
<dbReference type="SFLD" id="SFLDS00003">
    <property type="entry name" value="Haloacid_Dehalogenase"/>
    <property type="match status" value="1"/>
</dbReference>
<feature type="signal peptide" evidence="2">
    <location>
        <begin position="1"/>
        <end position="28"/>
    </location>
</feature>
<dbReference type="PANTHER" id="PTHR31284">
    <property type="entry name" value="ACID PHOSPHATASE-LIKE PROTEIN"/>
    <property type="match status" value="1"/>
</dbReference>
<gene>
    <name evidence="3" type="ORF">CRT60_14550</name>
</gene>
<evidence type="ECO:0000313" key="3">
    <source>
        <dbReference type="EMBL" id="PGH56179.1"/>
    </source>
</evidence>
<name>A0A2B8BEN7_9PROT</name>
<dbReference type="Proteomes" id="UP000225379">
    <property type="component" value="Unassembled WGS sequence"/>
</dbReference>
<dbReference type="OrthoDB" id="193314at2"/>
<protein>
    <submittedName>
        <fullName evidence="3">5-nucleotide phosphatase</fullName>
    </submittedName>
</protein>
<evidence type="ECO:0000256" key="2">
    <source>
        <dbReference type="SAM" id="SignalP"/>
    </source>
</evidence>
<keyword evidence="4" id="KW-1185">Reference proteome</keyword>
<dbReference type="InterPro" id="IPR006423">
    <property type="entry name" value="Lipo_e_P4"/>
</dbReference>
<dbReference type="AlphaFoldDB" id="A0A2B8BEN7"/>
<dbReference type="InterPro" id="IPR023214">
    <property type="entry name" value="HAD_sf"/>
</dbReference>
<sequence>MRNSACSGRWSLLSGAVALSLLAGPALAADPAPQGPVPQSDLLNAELWMQRSVEYKANSLAVYALGRIQLDKALAEKSWTAATEQTGNYQDLPPAVVLDLDETAMDNSAYQAGLVTTNGEFSSKTWDAWVKAEKATAVPGAVEFTQYAESKGVKVFYVTNRNADQEEPTRRNAQALGFPMGGNVDTFLMSKEKPDWGSAKGTRRAYIAKEYRIVLLFGDNFGDFSDAYNGSEADRLKAFEAAKEHFGRDWLMLANPGYGSFESAPFGHNFKLSADEKRARKIGALEPWVAPAQ</sequence>
<dbReference type="RefSeq" id="WP_098737144.1">
    <property type="nucleotide sequence ID" value="NZ_PDKW01000041.1"/>
</dbReference>
<comment type="caution">
    <text evidence="3">The sequence shown here is derived from an EMBL/GenBank/DDBJ whole genome shotgun (WGS) entry which is preliminary data.</text>
</comment>
<dbReference type="Pfam" id="PF03767">
    <property type="entry name" value="Acid_phosphat_B"/>
    <property type="match status" value="1"/>
</dbReference>
<dbReference type="EMBL" id="PDKW01000041">
    <property type="protein sequence ID" value="PGH56179.1"/>
    <property type="molecule type" value="Genomic_DNA"/>
</dbReference>
<keyword evidence="1 2" id="KW-0732">Signal</keyword>
<dbReference type="InterPro" id="IPR005519">
    <property type="entry name" value="Acid_phosphat_B-like"/>
</dbReference>